<reference evidence="8" key="2">
    <citation type="submission" date="2021-12" db="EMBL/GenBank/DDBJ databases">
        <title>Resequencing data analysis of finger millet.</title>
        <authorList>
            <person name="Hatakeyama M."/>
            <person name="Aluri S."/>
            <person name="Balachadran M.T."/>
            <person name="Sivarajan S.R."/>
            <person name="Poveda L."/>
            <person name="Shimizu-Inatsugi R."/>
            <person name="Schlapbach R."/>
            <person name="Sreeman S.M."/>
            <person name="Shimizu K.K."/>
        </authorList>
    </citation>
    <scope>NUCLEOTIDE SEQUENCE</scope>
</reference>
<gene>
    <name evidence="8" type="primary">ga26915</name>
    <name evidence="8" type="ORF">PR202_ga26915</name>
</gene>
<evidence type="ECO:0000256" key="6">
    <source>
        <dbReference type="ARBA" id="ARBA00023034"/>
    </source>
</evidence>
<comment type="caution">
    <text evidence="8">The sequence shown here is derived from an EMBL/GenBank/DDBJ whole genome shotgun (WGS) entry which is preliminary data.</text>
</comment>
<dbReference type="AlphaFoldDB" id="A0AAV5DDB3"/>
<dbReference type="PANTHER" id="PTHR32044:SF43">
    <property type="entry name" value="GLUCOMANNAN 4-BETA-MANNOSYLTRANSFERASE 4-RELATED"/>
    <property type="match status" value="1"/>
</dbReference>
<name>A0AAV5DDB3_ELECO</name>
<evidence type="ECO:0000256" key="2">
    <source>
        <dbReference type="ARBA" id="ARBA00022676"/>
    </source>
</evidence>
<reference evidence="8" key="1">
    <citation type="journal article" date="2018" name="DNA Res.">
        <title>Multiple hybrid de novo genome assembly of finger millet, an orphan allotetraploid crop.</title>
        <authorList>
            <person name="Hatakeyama M."/>
            <person name="Aluri S."/>
            <person name="Balachadran M.T."/>
            <person name="Sivarajan S.R."/>
            <person name="Patrignani A."/>
            <person name="Gruter S."/>
            <person name="Poveda L."/>
            <person name="Shimizu-Inatsugi R."/>
            <person name="Baeten J."/>
            <person name="Francoijs K.J."/>
            <person name="Nataraja K.N."/>
            <person name="Reddy Y.A.N."/>
            <person name="Phadnis S."/>
            <person name="Ravikumar R.L."/>
            <person name="Schlapbach R."/>
            <person name="Sreeman S.M."/>
            <person name="Shimizu K.K."/>
        </authorList>
    </citation>
    <scope>NUCLEOTIDE SEQUENCE</scope>
</reference>
<dbReference type="InterPro" id="IPR029044">
    <property type="entry name" value="Nucleotide-diphossugar_trans"/>
</dbReference>
<dbReference type="PANTHER" id="PTHR32044">
    <property type="entry name" value="GLUCOMANNAN 4-BETA-MANNOSYLTRANSFERASE 9"/>
    <property type="match status" value="1"/>
</dbReference>
<keyword evidence="3" id="KW-0808">Transferase</keyword>
<comment type="subcellular location">
    <subcellularLocation>
        <location evidence="1">Golgi apparatus membrane</location>
    </subcellularLocation>
</comment>
<dbReference type="GO" id="GO:0000139">
    <property type="term" value="C:Golgi membrane"/>
    <property type="evidence" value="ECO:0007669"/>
    <property type="project" value="UniProtKB-SubCell"/>
</dbReference>
<keyword evidence="4" id="KW-0812">Transmembrane</keyword>
<protein>
    <submittedName>
        <fullName evidence="8">Uncharacterized protein</fullName>
    </submittedName>
</protein>
<keyword evidence="9" id="KW-1185">Reference proteome</keyword>
<evidence type="ECO:0000313" key="9">
    <source>
        <dbReference type="Proteomes" id="UP001054889"/>
    </source>
</evidence>
<evidence type="ECO:0000256" key="3">
    <source>
        <dbReference type="ARBA" id="ARBA00022679"/>
    </source>
</evidence>
<accession>A0AAV5DDB3</accession>
<dbReference type="EMBL" id="BQKI01000015">
    <property type="protein sequence ID" value="GJN08953.1"/>
    <property type="molecule type" value="Genomic_DNA"/>
</dbReference>
<sequence>MIRIHKMLLDYHQVHQCIPSLVSMTDPFVDTAGVWRVSAINAAEGWKDRTTVEDMDLAVRASLHGFLYVGDIRVRLCATF</sequence>
<dbReference type="Proteomes" id="UP001054889">
    <property type="component" value="Unassembled WGS sequence"/>
</dbReference>
<evidence type="ECO:0000256" key="5">
    <source>
        <dbReference type="ARBA" id="ARBA00022989"/>
    </source>
</evidence>
<evidence type="ECO:0000256" key="1">
    <source>
        <dbReference type="ARBA" id="ARBA00004394"/>
    </source>
</evidence>
<proteinExistence type="predicted"/>
<evidence type="ECO:0000256" key="4">
    <source>
        <dbReference type="ARBA" id="ARBA00022692"/>
    </source>
</evidence>
<evidence type="ECO:0000256" key="7">
    <source>
        <dbReference type="ARBA" id="ARBA00023136"/>
    </source>
</evidence>
<keyword evidence="2" id="KW-0328">Glycosyltransferase</keyword>
<keyword evidence="7" id="KW-0472">Membrane</keyword>
<dbReference type="GO" id="GO:0051753">
    <property type="term" value="F:mannan synthase activity"/>
    <property type="evidence" value="ECO:0007669"/>
    <property type="project" value="TreeGrafter"/>
</dbReference>
<evidence type="ECO:0000313" key="8">
    <source>
        <dbReference type="EMBL" id="GJN08953.1"/>
    </source>
</evidence>
<keyword evidence="6" id="KW-0333">Golgi apparatus</keyword>
<organism evidence="8 9">
    <name type="scientific">Eleusine coracana subsp. coracana</name>
    <dbReference type="NCBI Taxonomy" id="191504"/>
    <lineage>
        <taxon>Eukaryota</taxon>
        <taxon>Viridiplantae</taxon>
        <taxon>Streptophyta</taxon>
        <taxon>Embryophyta</taxon>
        <taxon>Tracheophyta</taxon>
        <taxon>Spermatophyta</taxon>
        <taxon>Magnoliopsida</taxon>
        <taxon>Liliopsida</taxon>
        <taxon>Poales</taxon>
        <taxon>Poaceae</taxon>
        <taxon>PACMAD clade</taxon>
        <taxon>Chloridoideae</taxon>
        <taxon>Cynodonteae</taxon>
        <taxon>Eleusininae</taxon>
        <taxon>Eleusine</taxon>
    </lineage>
</organism>
<keyword evidence="5" id="KW-1133">Transmembrane helix</keyword>
<dbReference type="Gene3D" id="3.90.550.10">
    <property type="entry name" value="Spore Coat Polysaccharide Biosynthesis Protein SpsA, Chain A"/>
    <property type="match status" value="1"/>
</dbReference>